<dbReference type="FunFam" id="1.10.10.10:FF:000001">
    <property type="entry name" value="LysR family transcriptional regulator"/>
    <property type="match status" value="1"/>
</dbReference>
<dbReference type="SUPFAM" id="SSF53850">
    <property type="entry name" value="Periplasmic binding protein-like II"/>
    <property type="match status" value="1"/>
</dbReference>
<dbReference type="GO" id="GO:0003677">
    <property type="term" value="F:DNA binding"/>
    <property type="evidence" value="ECO:0007669"/>
    <property type="project" value="UniProtKB-KW"/>
</dbReference>
<gene>
    <name evidence="6" type="ORF">B9Z44_11845</name>
</gene>
<dbReference type="InterPro" id="IPR005119">
    <property type="entry name" value="LysR_subst-bd"/>
</dbReference>
<dbReference type="Pfam" id="PF03466">
    <property type="entry name" value="LysR_substrate"/>
    <property type="match status" value="1"/>
</dbReference>
<dbReference type="PANTHER" id="PTHR30537:SF5">
    <property type="entry name" value="HTH-TYPE TRANSCRIPTIONAL ACTIVATOR TTDR-RELATED"/>
    <property type="match status" value="1"/>
</dbReference>
<comment type="caution">
    <text evidence="6">The sequence shown here is derived from an EMBL/GenBank/DDBJ whole genome shotgun (WGS) entry which is preliminary data.</text>
</comment>
<sequence length="300" mass="33554">MSHEFLAFVKVVERGNFSASAVDLGLTPSAMSKLITRLEDRLGVRLLHRTTRRLSMTAEGETFYLRARDILQIIEDAESEVSQAGSNPRGKLRVNCVTGFAYNVLALHLPKFMAMYPDVQVELAVTDKVVDLLAENADVGIRSGIIGDQGIITRKFSEFERMIYSSTEYLERRGIPQVPSDLAAHDCIVLGNKQQQPSKWPFLVNGHETEVEVNGRITADNAETALRIIMAGGGIARVANMQVEHAVRRGWVVPILTKFHVPKPVLLSAVYPPGRHRMPKVRVFLDFLVTEFSEPTWKNM</sequence>
<dbReference type="SUPFAM" id="SSF46785">
    <property type="entry name" value="Winged helix' DNA-binding domain"/>
    <property type="match status" value="1"/>
</dbReference>
<evidence type="ECO:0000256" key="1">
    <source>
        <dbReference type="ARBA" id="ARBA00009437"/>
    </source>
</evidence>
<dbReference type="InterPro" id="IPR000847">
    <property type="entry name" value="LysR_HTH_N"/>
</dbReference>
<keyword evidence="2" id="KW-0805">Transcription regulation</keyword>
<dbReference type="RefSeq" id="WP_108402528.1">
    <property type="nucleotide sequence ID" value="NZ_NESP01000001.1"/>
</dbReference>
<evidence type="ECO:0000256" key="2">
    <source>
        <dbReference type="ARBA" id="ARBA00023015"/>
    </source>
</evidence>
<dbReference type="PROSITE" id="PS50931">
    <property type="entry name" value="HTH_LYSR"/>
    <property type="match status" value="1"/>
</dbReference>
<comment type="similarity">
    <text evidence="1">Belongs to the LysR transcriptional regulatory family.</text>
</comment>
<feature type="domain" description="HTH lysR-type" evidence="5">
    <location>
        <begin position="1"/>
        <end position="57"/>
    </location>
</feature>
<dbReference type="Proteomes" id="UP000251341">
    <property type="component" value="Unassembled WGS sequence"/>
</dbReference>
<reference evidence="6 7" key="1">
    <citation type="submission" date="2017-04" db="EMBL/GenBank/DDBJ databases">
        <title>Unexpected and diverse lifestyles within the genus Limnohabitans.</title>
        <authorList>
            <person name="Kasalicky V."/>
            <person name="Mehrshad M."/>
            <person name="Andrei S.-A."/>
            <person name="Salcher M."/>
            <person name="Kratochvilova H."/>
            <person name="Simek K."/>
            <person name="Ghai R."/>
        </authorList>
    </citation>
    <scope>NUCLEOTIDE SEQUENCE [LARGE SCALE GENOMIC DNA]</scope>
    <source>
        <strain evidence="6 7">MWH-C5</strain>
    </source>
</reference>
<name>A0A315EQM5_9BURK</name>
<accession>A0A315EQM5</accession>
<keyword evidence="3" id="KW-0238">DNA-binding</keyword>
<evidence type="ECO:0000256" key="3">
    <source>
        <dbReference type="ARBA" id="ARBA00023125"/>
    </source>
</evidence>
<dbReference type="InterPro" id="IPR058163">
    <property type="entry name" value="LysR-type_TF_proteobact-type"/>
</dbReference>
<keyword evidence="4" id="KW-0804">Transcription</keyword>
<evidence type="ECO:0000256" key="4">
    <source>
        <dbReference type="ARBA" id="ARBA00023163"/>
    </source>
</evidence>
<dbReference type="EMBL" id="NESP01000001">
    <property type="protein sequence ID" value="PUE60200.1"/>
    <property type="molecule type" value="Genomic_DNA"/>
</dbReference>
<proteinExistence type="inferred from homology"/>
<keyword evidence="7" id="KW-1185">Reference proteome</keyword>
<dbReference type="Pfam" id="PF00126">
    <property type="entry name" value="HTH_1"/>
    <property type="match status" value="1"/>
</dbReference>
<dbReference type="AlphaFoldDB" id="A0A315EQM5"/>
<dbReference type="PANTHER" id="PTHR30537">
    <property type="entry name" value="HTH-TYPE TRANSCRIPTIONAL REGULATOR"/>
    <property type="match status" value="1"/>
</dbReference>
<dbReference type="InterPro" id="IPR036388">
    <property type="entry name" value="WH-like_DNA-bd_sf"/>
</dbReference>
<evidence type="ECO:0000313" key="6">
    <source>
        <dbReference type="EMBL" id="PUE60200.1"/>
    </source>
</evidence>
<dbReference type="Gene3D" id="1.10.10.10">
    <property type="entry name" value="Winged helix-like DNA-binding domain superfamily/Winged helix DNA-binding domain"/>
    <property type="match status" value="1"/>
</dbReference>
<dbReference type="CDD" id="cd08422">
    <property type="entry name" value="PBP2_CrgA_like"/>
    <property type="match status" value="1"/>
</dbReference>
<evidence type="ECO:0000313" key="7">
    <source>
        <dbReference type="Proteomes" id="UP000251341"/>
    </source>
</evidence>
<dbReference type="InterPro" id="IPR036390">
    <property type="entry name" value="WH_DNA-bd_sf"/>
</dbReference>
<organism evidence="6 7">
    <name type="scientific">Limnohabitans curvus</name>
    <dbReference type="NCBI Taxonomy" id="323423"/>
    <lineage>
        <taxon>Bacteria</taxon>
        <taxon>Pseudomonadati</taxon>
        <taxon>Pseudomonadota</taxon>
        <taxon>Betaproteobacteria</taxon>
        <taxon>Burkholderiales</taxon>
        <taxon>Comamonadaceae</taxon>
        <taxon>Limnohabitans</taxon>
    </lineage>
</organism>
<dbReference type="GO" id="GO:0003700">
    <property type="term" value="F:DNA-binding transcription factor activity"/>
    <property type="evidence" value="ECO:0007669"/>
    <property type="project" value="InterPro"/>
</dbReference>
<dbReference type="Gene3D" id="3.40.190.290">
    <property type="match status" value="1"/>
</dbReference>
<evidence type="ECO:0000259" key="5">
    <source>
        <dbReference type="PROSITE" id="PS50931"/>
    </source>
</evidence>
<protein>
    <submittedName>
        <fullName evidence="6">LysR family transcriptional regulator</fullName>
    </submittedName>
</protein>